<dbReference type="EMBL" id="BMQS01000014">
    <property type="protein sequence ID" value="GGT99094.1"/>
    <property type="molecule type" value="Genomic_DNA"/>
</dbReference>
<dbReference type="RefSeq" id="WP_126449091.1">
    <property type="nucleotide sequence ID" value="NZ_AP018553.1"/>
</dbReference>
<proteinExistence type="predicted"/>
<protein>
    <submittedName>
        <fullName evidence="1">ABC transporter ATP-binding protein</fullName>
    </submittedName>
</protein>
<dbReference type="EMBL" id="AP018553">
    <property type="protein sequence ID" value="BBD71767.1"/>
    <property type="molecule type" value="Genomic_DNA"/>
</dbReference>
<reference evidence="1" key="3">
    <citation type="journal article" date="2019" name="BMC Res. Notes">
        <title>Complete genome sequence of the Sulfodiicoccus acidiphilus strain HS-1T, the first crenarchaeon that lacks polB3, isolated from an acidic hot spring in Ohwaku-dani, Hakone, Japan.</title>
        <authorList>
            <person name="Sakai H.D."/>
            <person name="Kurosawa N."/>
        </authorList>
    </citation>
    <scope>NUCLEOTIDE SEQUENCE</scope>
    <source>
        <strain evidence="1">HS-1</strain>
    </source>
</reference>
<dbReference type="GO" id="GO:0005524">
    <property type="term" value="F:ATP binding"/>
    <property type="evidence" value="ECO:0007669"/>
    <property type="project" value="UniProtKB-KW"/>
</dbReference>
<organism evidence="1 3">
    <name type="scientific">Sulfodiicoccus acidiphilus</name>
    <dbReference type="NCBI Taxonomy" id="1670455"/>
    <lineage>
        <taxon>Archaea</taxon>
        <taxon>Thermoproteota</taxon>
        <taxon>Thermoprotei</taxon>
        <taxon>Sulfolobales</taxon>
        <taxon>Sulfolobaceae</taxon>
        <taxon>Sulfodiicoccus</taxon>
    </lineage>
</organism>
<dbReference type="KEGG" id="sacd:HS1genome_0156"/>
<keyword evidence="1" id="KW-0067">ATP-binding</keyword>
<name>A0A348B0R5_9CREN</name>
<evidence type="ECO:0000313" key="3">
    <source>
        <dbReference type="Proteomes" id="UP000276741"/>
    </source>
</evidence>
<reference evidence="2" key="1">
    <citation type="journal article" date="2014" name="Int. J. Syst. Evol. Microbiol.">
        <title>Complete genome sequence of Corynebacterium casei LMG S-19264T (=DSM 44701T), isolated from a smear-ripened cheese.</title>
        <authorList>
            <consortium name="US DOE Joint Genome Institute (JGI-PGF)"/>
            <person name="Walter F."/>
            <person name="Albersmeier A."/>
            <person name="Kalinowski J."/>
            <person name="Ruckert C."/>
        </authorList>
    </citation>
    <scope>NUCLEOTIDE SEQUENCE</scope>
    <source>
        <strain evidence="2">JCM 31740</strain>
    </source>
</reference>
<dbReference type="GeneID" id="38665647"/>
<reference evidence="2" key="4">
    <citation type="submission" date="2020-09" db="EMBL/GenBank/DDBJ databases">
        <authorList>
            <person name="Sun Q."/>
            <person name="Ohkuma M."/>
        </authorList>
    </citation>
    <scope>NUCLEOTIDE SEQUENCE</scope>
    <source>
        <strain evidence="2">JCM 31740</strain>
    </source>
</reference>
<dbReference type="Pfam" id="PF09821">
    <property type="entry name" value="AAA_assoc_C"/>
    <property type="match status" value="1"/>
</dbReference>
<reference evidence="3" key="2">
    <citation type="submission" date="2018-04" db="EMBL/GenBank/DDBJ databases">
        <title>Complete genome sequence of Sulfodiicoccus acidiphilus strain HS-1.</title>
        <authorList>
            <person name="Sakai H.D."/>
            <person name="Kurosawa N."/>
        </authorList>
    </citation>
    <scope>NUCLEOTIDE SEQUENCE [LARGE SCALE GENOMIC DNA]</scope>
    <source>
        <strain evidence="3">HS-1</strain>
    </source>
</reference>
<keyword evidence="3" id="KW-1185">Reference proteome</keyword>
<dbReference type="InterPro" id="IPR018632">
    <property type="entry name" value="AAA-associated_dom_C"/>
</dbReference>
<accession>A0A348B0R5</accession>
<dbReference type="OrthoDB" id="55804at2157"/>
<sequence length="155" mass="17412">MDVIHPSSRIADLVGLLYVLINTFRGKTDLYQLEKEMEVDLDDLMPIVYSADSLGFITIGEGDIVVTDKGLEFVRAGLKHRKEIIRNSIVKVEPFATAVSLGAFTLEALIEELRRKGVKVFDTPSGMYDLEVTLTEWGVYSGLLRKEENVYKVTL</sequence>
<dbReference type="Proteomes" id="UP000276741">
    <property type="component" value="Chromosome"/>
</dbReference>
<evidence type="ECO:0000313" key="1">
    <source>
        <dbReference type="EMBL" id="BBD71767.1"/>
    </source>
</evidence>
<evidence type="ECO:0000313" key="2">
    <source>
        <dbReference type="EMBL" id="GGT99094.1"/>
    </source>
</evidence>
<gene>
    <name evidence="2" type="ORF">GCM10007116_15510</name>
    <name evidence="1" type="ORF">HS1genome_0156</name>
</gene>
<keyword evidence="1" id="KW-0547">Nucleotide-binding</keyword>
<dbReference type="Proteomes" id="UP000616143">
    <property type="component" value="Unassembled WGS sequence"/>
</dbReference>
<dbReference type="AlphaFoldDB" id="A0A348B0R5"/>